<proteinExistence type="inferred from homology"/>
<dbReference type="Gene3D" id="2.40.50.100">
    <property type="match status" value="1"/>
</dbReference>
<reference evidence="7" key="1">
    <citation type="submission" date="2012-06" db="EMBL/GenBank/DDBJ databases">
        <title>The complete genome of Belliella baltica DSM 15883.</title>
        <authorList>
            <person name="Lucas S."/>
            <person name="Copeland A."/>
            <person name="Lapidus A."/>
            <person name="Goodwin L."/>
            <person name="Pitluck S."/>
            <person name="Peters L."/>
            <person name="Mikhailova N."/>
            <person name="Davenport K."/>
            <person name="Kyrpides N."/>
            <person name="Mavromatis K."/>
            <person name="Pagani I."/>
            <person name="Ivanova N."/>
            <person name="Ovchinnikova G."/>
            <person name="Zeytun A."/>
            <person name="Detter J.C."/>
            <person name="Han C."/>
            <person name="Land M."/>
            <person name="Hauser L."/>
            <person name="Markowitz V."/>
            <person name="Cheng J.-F."/>
            <person name="Hugenholtz P."/>
            <person name="Woyke T."/>
            <person name="Wu D."/>
            <person name="Tindall B."/>
            <person name="Pomrenke H."/>
            <person name="Brambilla E."/>
            <person name="Klenk H.-P."/>
            <person name="Eisen J.A."/>
        </authorList>
    </citation>
    <scope>NUCLEOTIDE SEQUENCE [LARGE SCALE GENOMIC DNA]</scope>
    <source>
        <strain evidence="7">DSM 15883 / CIP 108006 / LMG 21964 / BA134</strain>
    </source>
</reference>
<dbReference type="AlphaFoldDB" id="I3Z616"/>
<dbReference type="Gene3D" id="2.40.420.20">
    <property type="match status" value="1"/>
</dbReference>
<dbReference type="PANTHER" id="PTHR30469:SF33">
    <property type="entry name" value="SLR1207 PROTEIN"/>
    <property type="match status" value="1"/>
</dbReference>
<dbReference type="OrthoDB" id="9809068at2"/>
<dbReference type="NCBIfam" id="TIGR01730">
    <property type="entry name" value="RND_mfp"/>
    <property type="match status" value="1"/>
</dbReference>
<evidence type="ECO:0000313" key="7">
    <source>
        <dbReference type="Proteomes" id="UP000006050"/>
    </source>
</evidence>
<keyword evidence="3" id="KW-1133">Transmembrane helix</keyword>
<keyword evidence="3" id="KW-0472">Membrane</keyword>
<evidence type="ECO:0000256" key="1">
    <source>
        <dbReference type="ARBA" id="ARBA00009477"/>
    </source>
</evidence>
<evidence type="ECO:0000256" key="2">
    <source>
        <dbReference type="SAM" id="Coils"/>
    </source>
</evidence>
<dbReference type="RefSeq" id="WP_014772648.1">
    <property type="nucleotide sequence ID" value="NC_018010.1"/>
</dbReference>
<feature type="domain" description="AprE-like beta-barrel" evidence="5">
    <location>
        <begin position="245"/>
        <end position="337"/>
    </location>
</feature>
<keyword evidence="7" id="KW-1185">Reference proteome</keyword>
<keyword evidence="3" id="KW-0812">Transmembrane</keyword>
<dbReference type="eggNOG" id="COG0845">
    <property type="taxonomic scope" value="Bacteria"/>
</dbReference>
<dbReference type="InterPro" id="IPR058982">
    <property type="entry name" value="Beta-barrel_AprE"/>
</dbReference>
<dbReference type="GO" id="GO:0015562">
    <property type="term" value="F:efflux transmembrane transporter activity"/>
    <property type="evidence" value="ECO:0007669"/>
    <property type="project" value="TreeGrafter"/>
</dbReference>
<dbReference type="EMBL" id="CP003281">
    <property type="protein sequence ID" value="AFL84684.1"/>
    <property type="molecule type" value="Genomic_DNA"/>
</dbReference>
<dbReference type="Pfam" id="PF25917">
    <property type="entry name" value="BSH_RND"/>
    <property type="match status" value="1"/>
</dbReference>
<feature type="transmembrane region" description="Helical" evidence="3">
    <location>
        <begin position="9"/>
        <end position="27"/>
    </location>
</feature>
<feature type="domain" description="Multidrug resistance protein MdtA-like barrel-sandwich hybrid" evidence="4">
    <location>
        <begin position="67"/>
        <end position="229"/>
    </location>
</feature>
<evidence type="ECO:0000313" key="6">
    <source>
        <dbReference type="EMBL" id="AFL84684.1"/>
    </source>
</evidence>
<dbReference type="Gene3D" id="2.40.30.170">
    <property type="match status" value="1"/>
</dbReference>
<keyword evidence="2" id="KW-0175">Coiled coil</keyword>
<sequence>MAKKKSNKVLYILLAIVGAIILFAIIGKSAGWIGGEKEVAVETTKAKKVSIIEKVSASGVIQPEIEVKLSPDVAGEIIELNVMEGDSVNIGDLLVKIRPDNFVSALDRARANLNQQMANLAQAKANLQRSEAQFNRAKLDYERNEKLYADKVISDSDWELAQSNYLTAKNDLEAAKQSVLGAEFIIKSSQATVDEAAENLRLTNVYSPVNGTVSQLLVEKGERVVGTQQMAGTEMLRLADLRKMEVRVNVNENDIVRISLGDTTLIDVDSYASVGKRFKGVVTSIANSANTKASIDAVTEFEVKIRILNESYSELVTQKNRFPFRPGMTASVDIITQKKDNVLSVPLAAVTTREDQTNENSDGTTKLKELIYVVENGKAVQKEIKTGISDFDNIEIVEGVNEGAEIVSGPYFIVSKQLKDGDLLNITKKTE</sequence>
<dbReference type="KEGG" id="bbd:Belba_2116"/>
<feature type="coiled-coil region" evidence="2">
    <location>
        <begin position="103"/>
        <end position="147"/>
    </location>
</feature>
<comment type="similarity">
    <text evidence="1">Belongs to the membrane fusion protein (MFP) (TC 8.A.1) family.</text>
</comment>
<dbReference type="PATRIC" id="fig|866536.3.peg.2179"/>
<dbReference type="Pfam" id="PF26002">
    <property type="entry name" value="Beta-barrel_AprE"/>
    <property type="match status" value="1"/>
</dbReference>
<dbReference type="SUPFAM" id="SSF111369">
    <property type="entry name" value="HlyD-like secretion proteins"/>
    <property type="match status" value="2"/>
</dbReference>
<evidence type="ECO:0000259" key="5">
    <source>
        <dbReference type="Pfam" id="PF26002"/>
    </source>
</evidence>
<dbReference type="InterPro" id="IPR006143">
    <property type="entry name" value="RND_pump_MFP"/>
</dbReference>
<name>I3Z616_BELBD</name>
<dbReference type="Gene3D" id="1.10.287.470">
    <property type="entry name" value="Helix hairpin bin"/>
    <property type="match status" value="1"/>
</dbReference>
<dbReference type="InterPro" id="IPR058625">
    <property type="entry name" value="MdtA-like_BSH"/>
</dbReference>
<protein>
    <submittedName>
        <fullName evidence="6">RND family efflux transporter, MFP subunit</fullName>
    </submittedName>
</protein>
<evidence type="ECO:0000256" key="3">
    <source>
        <dbReference type="SAM" id="Phobius"/>
    </source>
</evidence>
<evidence type="ECO:0000259" key="4">
    <source>
        <dbReference type="Pfam" id="PF25917"/>
    </source>
</evidence>
<dbReference type="Proteomes" id="UP000006050">
    <property type="component" value="Chromosome"/>
</dbReference>
<dbReference type="HOGENOM" id="CLU_018816_14_1_10"/>
<gene>
    <name evidence="6" type="ordered locus">Belba_2116</name>
</gene>
<dbReference type="PANTHER" id="PTHR30469">
    <property type="entry name" value="MULTIDRUG RESISTANCE PROTEIN MDTA"/>
    <property type="match status" value="1"/>
</dbReference>
<dbReference type="STRING" id="866536.Belba_2116"/>
<accession>I3Z616</accession>
<dbReference type="GO" id="GO:1990281">
    <property type="term" value="C:efflux pump complex"/>
    <property type="evidence" value="ECO:0007669"/>
    <property type="project" value="TreeGrafter"/>
</dbReference>
<organism evidence="6 7">
    <name type="scientific">Belliella baltica (strain DSM 15883 / CIP 108006 / LMG 21964 / BA134)</name>
    <dbReference type="NCBI Taxonomy" id="866536"/>
    <lineage>
        <taxon>Bacteria</taxon>
        <taxon>Pseudomonadati</taxon>
        <taxon>Bacteroidota</taxon>
        <taxon>Cytophagia</taxon>
        <taxon>Cytophagales</taxon>
        <taxon>Cyclobacteriaceae</taxon>
        <taxon>Belliella</taxon>
    </lineage>
</organism>